<reference evidence="1 2" key="1">
    <citation type="submission" date="2015-06" db="EMBL/GenBank/DDBJ databases">
        <title>Draft genome of the ant-associated black yeast Phialophora attae CBS 131958.</title>
        <authorList>
            <person name="Moreno L.F."/>
            <person name="Stielow B.J."/>
            <person name="de Hoog S."/>
            <person name="Vicente V.A."/>
            <person name="Weiss V.A."/>
            <person name="de Vries M."/>
            <person name="Cruz L.M."/>
            <person name="Souza E.M."/>
        </authorList>
    </citation>
    <scope>NUCLEOTIDE SEQUENCE [LARGE SCALE GENOMIC DNA]</scope>
    <source>
        <strain evidence="1 2">CBS 131958</strain>
    </source>
</reference>
<evidence type="ECO:0000313" key="1">
    <source>
        <dbReference type="EMBL" id="KPI42524.1"/>
    </source>
</evidence>
<keyword evidence="2" id="KW-1185">Reference proteome</keyword>
<dbReference type="PANTHER" id="PTHR42085:SF1">
    <property type="entry name" value="F-BOX DOMAIN-CONTAINING PROTEIN"/>
    <property type="match status" value="1"/>
</dbReference>
<comment type="caution">
    <text evidence="1">The sequence shown here is derived from an EMBL/GenBank/DDBJ whole genome shotgun (WGS) entry which is preliminary data.</text>
</comment>
<dbReference type="OrthoDB" id="62952at2759"/>
<dbReference type="PANTHER" id="PTHR42085">
    <property type="entry name" value="F-BOX DOMAIN-CONTAINING PROTEIN"/>
    <property type="match status" value="1"/>
</dbReference>
<dbReference type="InterPro" id="IPR038883">
    <property type="entry name" value="AN11006-like"/>
</dbReference>
<sequence length="249" mass="29302">MSQPFRFLDLPVELRERVLEEAFCGEYLKIDVPRFAMSRYRTLGERQPGSEGAELPGILLANKQLRNEALPVFSRQITVKCYMRDDDIKRGLNPLRHYLQGVRTAEIVWGPLHENLREHMPNLEKLVYTTFTGEWHKLHHFTCYNELEEVMAKEAEEAIGFCACNEKHEQQIDPTDVWYTKDLEKVEFPYDLILAVRDYELGCHKHRKSYIWDPDRVMIDWKTSKIIDPPEIFNCGCKVKDDSTYFGAQ</sequence>
<dbReference type="EMBL" id="LFJN01000007">
    <property type="protein sequence ID" value="KPI42524.1"/>
    <property type="molecule type" value="Genomic_DNA"/>
</dbReference>
<dbReference type="AlphaFoldDB" id="A0A0N1HD83"/>
<proteinExistence type="predicted"/>
<gene>
    <name evidence="1" type="ORF">AB675_9828</name>
</gene>
<dbReference type="RefSeq" id="XP_018002487.1">
    <property type="nucleotide sequence ID" value="XM_018150397.1"/>
</dbReference>
<accession>A0A0N1HD83</accession>
<name>A0A0N1HD83_9EURO</name>
<dbReference type="VEuPathDB" id="FungiDB:AB675_9828"/>
<protein>
    <recommendedName>
        <fullName evidence="3">F-box domain-containing protein</fullName>
    </recommendedName>
</protein>
<dbReference type="GeneID" id="28742277"/>
<evidence type="ECO:0008006" key="3">
    <source>
        <dbReference type="Google" id="ProtNLM"/>
    </source>
</evidence>
<evidence type="ECO:0000313" key="2">
    <source>
        <dbReference type="Proteomes" id="UP000038010"/>
    </source>
</evidence>
<organism evidence="1 2">
    <name type="scientific">Cyphellophora attinorum</name>
    <dbReference type="NCBI Taxonomy" id="1664694"/>
    <lineage>
        <taxon>Eukaryota</taxon>
        <taxon>Fungi</taxon>
        <taxon>Dikarya</taxon>
        <taxon>Ascomycota</taxon>
        <taxon>Pezizomycotina</taxon>
        <taxon>Eurotiomycetes</taxon>
        <taxon>Chaetothyriomycetidae</taxon>
        <taxon>Chaetothyriales</taxon>
        <taxon>Cyphellophoraceae</taxon>
        <taxon>Cyphellophora</taxon>
    </lineage>
</organism>
<dbReference type="Proteomes" id="UP000038010">
    <property type="component" value="Unassembled WGS sequence"/>
</dbReference>